<accession>A0A370QNB4</accession>
<dbReference type="EMBL" id="QRAP01000006">
    <property type="protein sequence ID" value="RDK89857.1"/>
    <property type="molecule type" value="Genomic_DNA"/>
</dbReference>
<dbReference type="CDD" id="cd04301">
    <property type="entry name" value="NAT_SF"/>
    <property type="match status" value="1"/>
</dbReference>
<dbReference type="Proteomes" id="UP000254848">
    <property type="component" value="Unassembled WGS sequence"/>
</dbReference>
<dbReference type="PANTHER" id="PTHR43233:SF1">
    <property type="entry name" value="FAMILY N-ACETYLTRANSFERASE, PUTATIVE (AFU_ORTHOLOGUE AFUA_6G03350)-RELATED"/>
    <property type="match status" value="1"/>
</dbReference>
<dbReference type="OrthoDB" id="9775804at2"/>
<gene>
    <name evidence="2" type="ORF">C8D90_10662</name>
</gene>
<protein>
    <submittedName>
        <fullName evidence="2">Acetyltransferase (GNAT) family protein</fullName>
    </submittedName>
</protein>
<dbReference type="InterPro" id="IPR016181">
    <property type="entry name" value="Acyl_CoA_acyltransferase"/>
</dbReference>
<dbReference type="AlphaFoldDB" id="A0A370QNB4"/>
<dbReference type="InterPro" id="IPR053144">
    <property type="entry name" value="Acetyltransferase_Butenolide"/>
</dbReference>
<keyword evidence="3" id="KW-1185">Reference proteome</keyword>
<proteinExistence type="predicted"/>
<dbReference type="Pfam" id="PF13673">
    <property type="entry name" value="Acetyltransf_10"/>
    <property type="match status" value="1"/>
</dbReference>
<evidence type="ECO:0000259" key="1">
    <source>
        <dbReference type="PROSITE" id="PS51186"/>
    </source>
</evidence>
<reference evidence="2 3" key="1">
    <citation type="submission" date="2018-07" db="EMBL/GenBank/DDBJ databases">
        <title>Genomic Encyclopedia of Type Strains, Phase IV (KMG-IV): sequencing the most valuable type-strain genomes for metagenomic binning, comparative biology and taxonomic classification.</title>
        <authorList>
            <person name="Goeker M."/>
        </authorList>
    </citation>
    <scope>NUCLEOTIDE SEQUENCE [LARGE SCALE GENOMIC DNA]</scope>
    <source>
        <strain evidence="2 3">DSM 103736</strain>
    </source>
</reference>
<name>A0A370QNB4_9GAMM</name>
<dbReference type="SUPFAM" id="SSF55729">
    <property type="entry name" value="Acyl-CoA N-acyltransferases (Nat)"/>
    <property type="match status" value="1"/>
</dbReference>
<dbReference type="GO" id="GO:0016747">
    <property type="term" value="F:acyltransferase activity, transferring groups other than amino-acyl groups"/>
    <property type="evidence" value="ECO:0007669"/>
    <property type="project" value="InterPro"/>
</dbReference>
<dbReference type="RefSeq" id="WP_115458979.1">
    <property type="nucleotide sequence ID" value="NZ_QRAP01000006.1"/>
</dbReference>
<feature type="domain" description="N-acetyltransferase" evidence="1">
    <location>
        <begin position="8"/>
        <end position="141"/>
    </location>
</feature>
<comment type="caution">
    <text evidence="2">The sequence shown here is derived from an EMBL/GenBank/DDBJ whole genome shotgun (WGS) entry which is preliminary data.</text>
</comment>
<organism evidence="2 3">
    <name type="scientific">Enterobacillus tribolii</name>
    <dbReference type="NCBI Taxonomy" id="1487935"/>
    <lineage>
        <taxon>Bacteria</taxon>
        <taxon>Pseudomonadati</taxon>
        <taxon>Pseudomonadota</taxon>
        <taxon>Gammaproteobacteria</taxon>
        <taxon>Enterobacterales</taxon>
        <taxon>Hafniaceae</taxon>
        <taxon>Enterobacillus</taxon>
    </lineage>
</organism>
<evidence type="ECO:0000313" key="2">
    <source>
        <dbReference type="EMBL" id="RDK89857.1"/>
    </source>
</evidence>
<evidence type="ECO:0000313" key="3">
    <source>
        <dbReference type="Proteomes" id="UP000254848"/>
    </source>
</evidence>
<dbReference type="Gene3D" id="3.40.630.30">
    <property type="match status" value="1"/>
</dbReference>
<dbReference type="InterPro" id="IPR000182">
    <property type="entry name" value="GNAT_dom"/>
</dbReference>
<dbReference type="PROSITE" id="PS51186">
    <property type="entry name" value="GNAT"/>
    <property type="match status" value="1"/>
</dbReference>
<sequence length="141" mass="15675">MSDNTEEIRYQVNTPISVEQFVQLLTETSLGARRPLEDRACMEAMLKHADLLITAWSGEKLVGVARSVTDFHYCCYLSDLAVSEAAQHKGIGKALIAQTCRQLQPNCKLILLAAPLAQEYYPKLGFDKHPSAWTIISSSFS</sequence>
<dbReference type="PANTHER" id="PTHR43233">
    <property type="entry name" value="FAMILY N-ACETYLTRANSFERASE, PUTATIVE (AFU_ORTHOLOGUE AFUA_6G03350)-RELATED"/>
    <property type="match status" value="1"/>
</dbReference>
<keyword evidence="2" id="KW-0808">Transferase</keyword>